<gene>
    <name evidence="1" type="ordered locus">Marpi_0577</name>
</gene>
<dbReference type="RefSeq" id="WP_014296090.1">
    <property type="nucleotide sequence ID" value="NC_016751.1"/>
</dbReference>
<dbReference type="KEGG" id="mpz:Marpi_0577"/>
<dbReference type="OrthoDB" id="43739at2"/>
<evidence type="ECO:0008006" key="3">
    <source>
        <dbReference type="Google" id="ProtNLM"/>
    </source>
</evidence>
<organism evidence="1 2">
    <name type="scientific">Marinitoga piezophila (strain DSM 14283 / JCM 11233 / KA3)</name>
    <dbReference type="NCBI Taxonomy" id="443254"/>
    <lineage>
        <taxon>Bacteria</taxon>
        <taxon>Thermotogati</taxon>
        <taxon>Thermotogota</taxon>
        <taxon>Thermotogae</taxon>
        <taxon>Petrotogales</taxon>
        <taxon>Petrotogaceae</taxon>
        <taxon>Marinitoga</taxon>
    </lineage>
</organism>
<evidence type="ECO:0000313" key="1">
    <source>
        <dbReference type="EMBL" id="AEX85018.1"/>
    </source>
</evidence>
<keyword evidence="2" id="KW-1185">Reference proteome</keyword>
<dbReference type="Proteomes" id="UP000007161">
    <property type="component" value="Chromosome"/>
</dbReference>
<reference evidence="2" key="2">
    <citation type="submission" date="2012-01" db="EMBL/GenBank/DDBJ databases">
        <title>Complete sequence of chromosome of Marinitoga piezophila KA3.</title>
        <authorList>
            <person name="Lucas S."/>
            <person name="Han J."/>
            <person name="Lapidus A."/>
            <person name="Cheng J.-F."/>
            <person name="Goodwin L."/>
            <person name="Pitluck S."/>
            <person name="Peters L."/>
            <person name="Mikhailova N."/>
            <person name="Teshima H."/>
            <person name="Detter J.C."/>
            <person name="Han C."/>
            <person name="Tapia R."/>
            <person name="Land M."/>
            <person name="Hauser L."/>
            <person name="Kyrpides N."/>
            <person name="Ivanova N."/>
            <person name="Pagani I."/>
            <person name="Jebbar M."/>
            <person name="Vannier P."/>
            <person name="Oger P."/>
            <person name="Cario A."/>
            <person name="Bartlett D."/>
            <person name="Noll K.M."/>
            <person name="Woyke T."/>
        </authorList>
    </citation>
    <scope>NUCLEOTIDE SEQUENCE [LARGE SCALE GENOMIC DNA]</scope>
    <source>
        <strain evidence="2">DSM 14283 / JCM 11233 / KA3</strain>
    </source>
</reference>
<dbReference type="AlphaFoldDB" id="H2J5N2"/>
<evidence type="ECO:0000313" key="2">
    <source>
        <dbReference type="Proteomes" id="UP000007161"/>
    </source>
</evidence>
<dbReference type="STRING" id="443254.Marpi_0577"/>
<sequence length="384" mass="43132">MKRNIIFILTIFMVITAFSAINALSPWNREVNPALIAWSARNNIELGGTLNLGIVQDANLSFEEAMDLNLVGNISGLYDLEEANILGRKQILDLYSKLKLGALVVAPELNITNKDFIDYNKFLENSLWVTGGVYFGLKGKDFSFGATVKSHVPVFDVRCDSESEKFIVVSAFKGRIHELPYDYSLLFDDMKIFEDIEDLSDKLMNNGIITMDIGFVAGKNYPAIGFGLKDITISQGSDIYKYDTNFVYGEMDTEYVEFTNFEIGSLTNEEPFKSMPPWKMTFFLTLPIIFDFVPFIEYAPDTEDTVWGVSAGKALFWGLLPVWAEIRNYSYDGGNINFWRFDGGLGVNVFFGELNISVQSEAPDTDKLFDGVNTGLNINFAVGF</sequence>
<accession>H2J5N2</accession>
<dbReference type="EMBL" id="CP003257">
    <property type="protein sequence ID" value="AEX85018.1"/>
    <property type="molecule type" value="Genomic_DNA"/>
</dbReference>
<protein>
    <recommendedName>
        <fullName evidence="3">DUF5723 domain-containing protein</fullName>
    </recommendedName>
</protein>
<dbReference type="HOGENOM" id="CLU_719248_0_0_0"/>
<name>H2J5N2_MARPK</name>
<reference evidence="1 2" key="1">
    <citation type="journal article" date="2012" name="J. Bacteriol.">
        <title>Complete Genome Sequence of the Thermophilic, Piezophilic, Heterotrophic Bacterium Marinitoga piezophila KA3.</title>
        <authorList>
            <person name="Lucas S."/>
            <person name="Han J."/>
            <person name="Lapidus A."/>
            <person name="Cheng J.F."/>
            <person name="Goodwin L.A."/>
            <person name="Pitluck S."/>
            <person name="Peters L."/>
            <person name="Mikhailova N."/>
            <person name="Teshima H."/>
            <person name="Detter J.C."/>
            <person name="Han C."/>
            <person name="Tapia R."/>
            <person name="Land M."/>
            <person name="Hauser L."/>
            <person name="Kyrpides N.C."/>
            <person name="Ivanova N."/>
            <person name="Pagani I."/>
            <person name="Vannier P."/>
            <person name="Oger P."/>
            <person name="Bartlett D.H."/>
            <person name="Noll K.M."/>
            <person name="Woyke T."/>
            <person name="Jebbar M."/>
        </authorList>
    </citation>
    <scope>NUCLEOTIDE SEQUENCE [LARGE SCALE GENOMIC DNA]</scope>
    <source>
        <strain evidence="2">DSM 14283 / JCM 11233 / KA3</strain>
    </source>
</reference>
<proteinExistence type="predicted"/>